<dbReference type="GO" id="GO:0016114">
    <property type="term" value="P:terpenoid biosynthetic process"/>
    <property type="evidence" value="ECO:0007669"/>
    <property type="project" value="InterPro"/>
</dbReference>
<dbReference type="PANTHER" id="PTHR31225:SF252">
    <property type="entry name" value="TERPENE SYNTHASE 12-RELATED"/>
    <property type="match status" value="1"/>
</dbReference>
<evidence type="ECO:0000256" key="1">
    <source>
        <dbReference type="ARBA" id="ARBA00001946"/>
    </source>
</evidence>
<protein>
    <submittedName>
        <fullName evidence="4">Tricyclene synthase, chloroplastic</fullName>
        <ecNumber evidence="4">4.2.3.-</ecNumber>
    </submittedName>
</protein>
<evidence type="ECO:0000256" key="2">
    <source>
        <dbReference type="ARBA" id="ARBA00022842"/>
    </source>
</evidence>
<dbReference type="Gene3D" id="1.50.10.130">
    <property type="entry name" value="Terpene synthase, N-terminal domain"/>
    <property type="match status" value="1"/>
</dbReference>
<dbReference type="InterPro" id="IPR001906">
    <property type="entry name" value="Terpene_synth_N"/>
</dbReference>
<dbReference type="STRING" id="1088818.A0A2I0B0V7"/>
<dbReference type="Proteomes" id="UP000236161">
    <property type="component" value="Unassembled WGS sequence"/>
</dbReference>
<dbReference type="SUPFAM" id="SSF48239">
    <property type="entry name" value="Terpenoid cyclases/Protein prenyltransferases"/>
    <property type="match status" value="1"/>
</dbReference>
<gene>
    <name evidence="4" type="primary">TPS03</name>
    <name evidence="4" type="ORF">AXF42_Ash014321</name>
</gene>
<dbReference type="PANTHER" id="PTHR31225">
    <property type="entry name" value="OS04G0344100 PROTEIN-RELATED"/>
    <property type="match status" value="1"/>
</dbReference>
<evidence type="ECO:0000259" key="3">
    <source>
        <dbReference type="Pfam" id="PF01397"/>
    </source>
</evidence>
<comment type="cofactor">
    <cofactor evidence="1">
        <name>Mg(2+)</name>
        <dbReference type="ChEBI" id="CHEBI:18420"/>
    </cofactor>
</comment>
<dbReference type="InterPro" id="IPR036965">
    <property type="entry name" value="Terpene_synth_N_sf"/>
</dbReference>
<feature type="domain" description="Terpene synthase N-terminal" evidence="3">
    <location>
        <begin position="67"/>
        <end position="175"/>
    </location>
</feature>
<evidence type="ECO:0000313" key="4">
    <source>
        <dbReference type="EMBL" id="PKA61404.1"/>
    </source>
</evidence>
<keyword evidence="5" id="KW-1185">Reference proteome</keyword>
<dbReference type="EMBL" id="KZ451930">
    <property type="protein sequence ID" value="PKA61404.1"/>
    <property type="molecule type" value="Genomic_DNA"/>
</dbReference>
<dbReference type="OrthoDB" id="786831at2759"/>
<dbReference type="EC" id="4.2.3.-" evidence="4"/>
<keyword evidence="2" id="KW-0460">Magnesium</keyword>
<evidence type="ECO:0000313" key="5">
    <source>
        <dbReference type="Proteomes" id="UP000236161"/>
    </source>
</evidence>
<dbReference type="GO" id="GO:0010333">
    <property type="term" value="F:terpene synthase activity"/>
    <property type="evidence" value="ECO:0007669"/>
    <property type="project" value="InterPro"/>
</dbReference>
<dbReference type="AlphaFoldDB" id="A0A2I0B0V7"/>
<keyword evidence="4" id="KW-0456">Lyase</keyword>
<reference evidence="4 5" key="1">
    <citation type="journal article" date="2017" name="Nature">
        <title>The Apostasia genome and the evolution of orchids.</title>
        <authorList>
            <person name="Zhang G.Q."/>
            <person name="Liu K.W."/>
            <person name="Li Z."/>
            <person name="Lohaus R."/>
            <person name="Hsiao Y.Y."/>
            <person name="Niu S.C."/>
            <person name="Wang J.Y."/>
            <person name="Lin Y.C."/>
            <person name="Xu Q."/>
            <person name="Chen L.J."/>
            <person name="Yoshida K."/>
            <person name="Fujiwara S."/>
            <person name="Wang Z.W."/>
            <person name="Zhang Y.Q."/>
            <person name="Mitsuda N."/>
            <person name="Wang M."/>
            <person name="Liu G.H."/>
            <person name="Pecoraro L."/>
            <person name="Huang H.X."/>
            <person name="Xiao X.J."/>
            <person name="Lin M."/>
            <person name="Wu X.Y."/>
            <person name="Wu W.L."/>
            <person name="Chen Y.Y."/>
            <person name="Chang S.B."/>
            <person name="Sakamoto S."/>
            <person name="Ohme-Takagi M."/>
            <person name="Yagi M."/>
            <person name="Zeng S.J."/>
            <person name="Shen C.Y."/>
            <person name="Yeh C.M."/>
            <person name="Luo Y.B."/>
            <person name="Tsai W.C."/>
            <person name="Van de Peer Y."/>
            <person name="Liu Z.J."/>
        </authorList>
    </citation>
    <scope>NUCLEOTIDE SEQUENCE [LARGE SCALE GENOMIC DNA]</scope>
    <source>
        <strain evidence="5">cv. Shenzhen</strain>
        <tissue evidence="4">Stem</tissue>
    </source>
</reference>
<organism evidence="4 5">
    <name type="scientific">Apostasia shenzhenica</name>
    <dbReference type="NCBI Taxonomy" id="1088818"/>
    <lineage>
        <taxon>Eukaryota</taxon>
        <taxon>Viridiplantae</taxon>
        <taxon>Streptophyta</taxon>
        <taxon>Embryophyta</taxon>
        <taxon>Tracheophyta</taxon>
        <taxon>Spermatophyta</taxon>
        <taxon>Magnoliopsida</taxon>
        <taxon>Liliopsida</taxon>
        <taxon>Asparagales</taxon>
        <taxon>Orchidaceae</taxon>
        <taxon>Apostasioideae</taxon>
        <taxon>Apostasia</taxon>
    </lineage>
</organism>
<accession>A0A2I0B0V7</accession>
<dbReference type="InterPro" id="IPR050148">
    <property type="entry name" value="Terpene_synthase-like"/>
</dbReference>
<proteinExistence type="predicted"/>
<name>A0A2I0B0V7_9ASPA</name>
<dbReference type="Pfam" id="PF01397">
    <property type="entry name" value="Terpene_synth"/>
    <property type="match status" value="1"/>
</dbReference>
<sequence>MAIPCSHLPKGFINRHGKSHLPLYSSIYSPSSAHGSKKTLLRQHCSPAGAAASSAPLRRTGNFQPSIWDDSYLQSLPINYLEDEHEKKREKLKKEVRLLLQKQKGFVEQLELVDALRQLGVAYHFEQEIKDALNSISSPLALGIKSIENILIDSNNIHGTALLFRLLREYGFDASLLIRL</sequence>
<dbReference type="InterPro" id="IPR008930">
    <property type="entry name" value="Terpenoid_cyclase/PrenylTrfase"/>
</dbReference>